<dbReference type="AlphaFoldDB" id="A0A2Z6AW04"/>
<gene>
    <name evidence="1" type="ORF">DFE_0685</name>
</gene>
<evidence type="ECO:0000313" key="2">
    <source>
        <dbReference type="Proteomes" id="UP000269883"/>
    </source>
</evidence>
<protein>
    <submittedName>
        <fullName evidence="1">Uncharacterized protein</fullName>
    </submittedName>
</protein>
<organism evidence="1 2">
    <name type="scientific">Desulfovibrio ferrophilus</name>
    <dbReference type="NCBI Taxonomy" id="241368"/>
    <lineage>
        <taxon>Bacteria</taxon>
        <taxon>Pseudomonadati</taxon>
        <taxon>Thermodesulfobacteriota</taxon>
        <taxon>Desulfovibrionia</taxon>
        <taxon>Desulfovibrionales</taxon>
        <taxon>Desulfovibrionaceae</taxon>
        <taxon>Desulfovibrio</taxon>
    </lineage>
</organism>
<dbReference type="RefSeq" id="WP_126376640.1">
    <property type="nucleotide sequence ID" value="NZ_AP017378.1"/>
</dbReference>
<accession>A0A2Z6AW04</accession>
<proteinExistence type="predicted"/>
<dbReference type="EMBL" id="AP017378">
    <property type="protein sequence ID" value="BBD07411.1"/>
    <property type="molecule type" value="Genomic_DNA"/>
</dbReference>
<reference evidence="1 2" key="1">
    <citation type="journal article" date="2018" name="Sci. Adv.">
        <title>Multi-heme cytochromes provide a pathway for survival in energy-limited environments.</title>
        <authorList>
            <person name="Deng X."/>
            <person name="Dohmae N."/>
            <person name="Nealson K.H."/>
            <person name="Hashimoto K."/>
            <person name="Okamoto A."/>
        </authorList>
    </citation>
    <scope>NUCLEOTIDE SEQUENCE [LARGE SCALE GENOMIC DNA]</scope>
    <source>
        <strain evidence="1 2">IS5</strain>
    </source>
</reference>
<name>A0A2Z6AW04_9BACT</name>
<dbReference type="Proteomes" id="UP000269883">
    <property type="component" value="Chromosome"/>
</dbReference>
<keyword evidence="2" id="KW-1185">Reference proteome</keyword>
<sequence length="175" mass="19660">MSKIKVTPQQTQPEFELMYFLEICGESRIQHDLMEKLEAAWLDWKDRVHAYKLTPSTSKNDDGFLLVYLTKGVEDAVEDAWQESPDSGMFFHNLAITLVMSAASSLIPEMAEGCAPLPRPGEEVLGIFEEMGLEWNPAIGSLNRQYAVYTPMPYRGGCEVCMQSDTCPNSTLRGE</sequence>
<dbReference type="OrthoDB" id="5453322at2"/>
<dbReference type="KEGG" id="dfl:DFE_0685"/>
<evidence type="ECO:0000313" key="1">
    <source>
        <dbReference type="EMBL" id="BBD07411.1"/>
    </source>
</evidence>